<comment type="caution">
    <text evidence="2">The sequence shown here is derived from an EMBL/GenBank/DDBJ whole genome shotgun (WGS) entry which is preliminary data.</text>
</comment>
<dbReference type="SUPFAM" id="SSF48403">
    <property type="entry name" value="Ankyrin repeat"/>
    <property type="match status" value="1"/>
</dbReference>
<dbReference type="GO" id="GO:0004672">
    <property type="term" value="F:protein kinase activity"/>
    <property type="evidence" value="ECO:0007669"/>
    <property type="project" value="InterPro"/>
</dbReference>
<dbReference type="Proteomes" id="UP000315496">
    <property type="component" value="Chromosome 1"/>
</dbReference>
<dbReference type="InterPro" id="IPR002110">
    <property type="entry name" value="Ankyrin_rpt"/>
</dbReference>
<keyword evidence="2" id="KW-0808">Transferase</keyword>
<dbReference type="PANTHER" id="PTHR24120">
    <property type="entry name" value="GH07239P"/>
    <property type="match status" value="1"/>
</dbReference>
<keyword evidence="2" id="KW-0418">Kinase</keyword>
<dbReference type="AlphaFoldDB" id="A0A4Z1SUY2"/>
<dbReference type="PROSITE" id="PS00109">
    <property type="entry name" value="PROTEIN_KINASE_TYR"/>
    <property type="match status" value="1"/>
</dbReference>
<dbReference type="InterPro" id="IPR036770">
    <property type="entry name" value="Ankyrin_rpt-contain_sf"/>
</dbReference>
<evidence type="ECO:0000259" key="1">
    <source>
        <dbReference type="PROSITE" id="PS50011"/>
    </source>
</evidence>
<dbReference type="PROSITE" id="PS50011">
    <property type="entry name" value="PROTEIN_KINASE_DOM"/>
    <property type="match status" value="1"/>
</dbReference>
<proteinExistence type="predicted"/>
<accession>A0A4Z1SUY2</accession>
<feature type="domain" description="Protein kinase" evidence="1">
    <location>
        <begin position="14"/>
        <end position="265"/>
    </location>
</feature>
<dbReference type="Gene3D" id="1.25.40.20">
    <property type="entry name" value="Ankyrin repeat-containing domain"/>
    <property type="match status" value="2"/>
</dbReference>
<protein>
    <submittedName>
        <fullName evidence="2">Kinase, NEK</fullName>
    </submittedName>
</protein>
<dbReference type="VEuPathDB" id="GiardiaDB:GMRT_10217"/>
<evidence type="ECO:0000313" key="2">
    <source>
        <dbReference type="EMBL" id="TNJ29490.1"/>
    </source>
</evidence>
<dbReference type="Pfam" id="PF12796">
    <property type="entry name" value="Ank_2"/>
    <property type="match status" value="1"/>
</dbReference>
<reference evidence="2 3" key="1">
    <citation type="submission" date="2019-05" db="EMBL/GenBank/DDBJ databases">
        <title>The compact genome of Giardia muris reveals important steps in the evolution of intestinal protozoan parasites.</title>
        <authorList>
            <person name="Xu F."/>
            <person name="Jimenez-Gonzalez A."/>
            <person name="Einarsson E."/>
            <person name="Astvaldsson A."/>
            <person name="Peirasmaki D."/>
            <person name="Eckmann L."/>
            <person name="Andersson J.O."/>
            <person name="Svard S.G."/>
            <person name="Jerlstrom-Hultqvist J."/>
        </authorList>
    </citation>
    <scope>NUCLEOTIDE SEQUENCE [LARGE SCALE GENOMIC DNA]</scope>
    <source>
        <strain evidence="2 3">Roberts-Thomson</strain>
    </source>
</reference>
<dbReference type="Gene3D" id="1.10.510.10">
    <property type="entry name" value="Transferase(Phosphotransferase) domain 1"/>
    <property type="match status" value="1"/>
</dbReference>
<dbReference type="Pfam" id="PF00069">
    <property type="entry name" value="Pkinase"/>
    <property type="match status" value="1"/>
</dbReference>
<sequence>MPLEEWELPSEYYEDNPTIMGETLLGSVFFAIRKSDGKDVLVKRINLSEIERQHWTDLRDRYREASNLSHPRLVQYYDAHLDEDSAALFVESEQYPIGDTLEARLNAHKGAKQRFPEEDMWSLAAQVGDALAYLHDQIPAVIHADLRPVNIVYLDDDSLKLVDYCAGRTFSNLGLIKGHRFMYIAPEICNEMDYDAKVDTWSLGCILHYMYKPGSIGIIESSNLQADPELILRGCTERMANLITQCLRFNPRRRFSASQVIHDYKVGMVLTSIIRNKDHVVVEQPLASTRTLRATSPTLGSRGTTALMYTSSTLGGTKAMARSRSTLKAQTLADTIQNPPSETKLIEAIQNYDEAGVRANIGSITNDNASGILQSAINRDRHTLIPMLVSYMLENKIDVAVSAREGKKAFNETNLMRAAESGDLDGVRAYLHESGQIFNGRTALMRAANRGFEECVGLLLCELGCRGSTGETALMYASTHGHYNCARILHCEAGIQNRYGGTALMQASINGHEEIVKLLHSRECKKKTEANSPWGEGWTALMLAVYSARPNIVKILRTSEANLRNGESHTAHKIARRLIDKETRPQQIQNLQECINLLE</sequence>
<dbReference type="Pfam" id="PF00023">
    <property type="entry name" value="Ank"/>
    <property type="match status" value="1"/>
</dbReference>
<dbReference type="EMBL" id="VDLU01000001">
    <property type="protein sequence ID" value="TNJ29490.1"/>
    <property type="molecule type" value="Genomic_DNA"/>
</dbReference>
<dbReference type="PANTHER" id="PTHR24120:SF4">
    <property type="entry name" value="GH07239P"/>
    <property type="match status" value="1"/>
</dbReference>
<name>A0A4Z1SUY2_GIAMU</name>
<organism evidence="2 3">
    <name type="scientific">Giardia muris</name>
    <dbReference type="NCBI Taxonomy" id="5742"/>
    <lineage>
        <taxon>Eukaryota</taxon>
        <taxon>Metamonada</taxon>
        <taxon>Diplomonadida</taxon>
        <taxon>Hexamitidae</taxon>
        <taxon>Giardiinae</taxon>
        <taxon>Giardia</taxon>
    </lineage>
</organism>
<evidence type="ECO:0000313" key="3">
    <source>
        <dbReference type="Proteomes" id="UP000315496"/>
    </source>
</evidence>
<dbReference type="OrthoDB" id="346907at2759"/>
<keyword evidence="3" id="KW-1185">Reference proteome</keyword>
<dbReference type="SUPFAM" id="SSF56112">
    <property type="entry name" value="Protein kinase-like (PK-like)"/>
    <property type="match status" value="1"/>
</dbReference>
<dbReference type="SMART" id="SM00248">
    <property type="entry name" value="ANK"/>
    <property type="match status" value="4"/>
</dbReference>
<dbReference type="InterPro" id="IPR000719">
    <property type="entry name" value="Prot_kinase_dom"/>
</dbReference>
<gene>
    <name evidence="2" type="ORF">GMRT_10217</name>
</gene>
<dbReference type="GO" id="GO:0005524">
    <property type="term" value="F:ATP binding"/>
    <property type="evidence" value="ECO:0007669"/>
    <property type="project" value="InterPro"/>
</dbReference>
<dbReference type="InterPro" id="IPR011009">
    <property type="entry name" value="Kinase-like_dom_sf"/>
</dbReference>
<dbReference type="InterPro" id="IPR008266">
    <property type="entry name" value="Tyr_kinase_AS"/>
</dbReference>